<dbReference type="PANTHER" id="PTHR30419">
    <property type="entry name" value="HTH-TYPE TRANSCRIPTIONAL REGULATOR YBHD"/>
    <property type="match status" value="1"/>
</dbReference>
<evidence type="ECO:0000256" key="3">
    <source>
        <dbReference type="ARBA" id="ARBA00023125"/>
    </source>
</evidence>
<dbReference type="Gene3D" id="3.40.190.290">
    <property type="match status" value="1"/>
</dbReference>
<accession>A0ABV3QG96</accession>
<dbReference type="PRINTS" id="PR00039">
    <property type="entry name" value="HTHLYSR"/>
</dbReference>
<evidence type="ECO:0000256" key="5">
    <source>
        <dbReference type="SAM" id="MobiDB-lite"/>
    </source>
</evidence>
<feature type="region of interest" description="Disordered" evidence="5">
    <location>
        <begin position="289"/>
        <end position="308"/>
    </location>
</feature>
<organism evidence="7 8">
    <name type="scientific">Rhodanobacter lycopersici</name>
    <dbReference type="NCBI Taxonomy" id="3162487"/>
    <lineage>
        <taxon>Bacteria</taxon>
        <taxon>Pseudomonadati</taxon>
        <taxon>Pseudomonadota</taxon>
        <taxon>Gammaproteobacteria</taxon>
        <taxon>Lysobacterales</taxon>
        <taxon>Rhodanobacteraceae</taxon>
        <taxon>Rhodanobacter</taxon>
    </lineage>
</organism>
<dbReference type="EMBL" id="JBFOHK010000003">
    <property type="protein sequence ID" value="MEW9572569.1"/>
    <property type="molecule type" value="Genomic_DNA"/>
</dbReference>
<dbReference type="InterPro" id="IPR036388">
    <property type="entry name" value="WH-like_DNA-bd_sf"/>
</dbReference>
<dbReference type="InterPro" id="IPR005119">
    <property type="entry name" value="LysR_subst-bd"/>
</dbReference>
<evidence type="ECO:0000256" key="4">
    <source>
        <dbReference type="ARBA" id="ARBA00023163"/>
    </source>
</evidence>
<dbReference type="Gene3D" id="1.10.10.10">
    <property type="entry name" value="Winged helix-like DNA-binding domain superfamily/Winged helix DNA-binding domain"/>
    <property type="match status" value="1"/>
</dbReference>
<dbReference type="NCBIfam" id="NF008416">
    <property type="entry name" value="PRK11242.1"/>
    <property type="match status" value="1"/>
</dbReference>
<dbReference type="Pfam" id="PF03466">
    <property type="entry name" value="LysR_substrate"/>
    <property type="match status" value="1"/>
</dbReference>
<protein>
    <submittedName>
        <fullName evidence="7">Transcriptional regulator CynR</fullName>
    </submittedName>
</protein>
<feature type="domain" description="HTH lysR-type" evidence="6">
    <location>
        <begin position="1"/>
        <end position="58"/>
    </location>
</feature>
<keyword evidence="8" id="KW-1185">Reference proteome</keyword>
<gene>
    <name evidence="7" type="primary">cynR</name>
    <name evidence="7" type="ORF">ABQJ54_12490</name>
</gene>
<comment type="caution">
    <text evidence="7">The sequence shown here is derived from an EMBL/GenBank/DDBJ whole genome shotgun (WGS) entry which is preliminary data.</text>
</comment>
<evidence type="ECO:0000256" key="2">
    <source>
        <dbReference type="ARBA" id="ARBA00023015"/>
    </source>
</evidence>
<keyword evidence="3" id="KW-0238">DNA-binding</keyword>
<keyword evidence="2" id="KW-0805">Transcription regulation</keyword>
<sequence>MLLRHIRYFLAVAEHGGFTRAATALHVSQPALSQQIRQLEETLGAGLFDRSGRTTRLTDAGTAYLQHARRALQDLEAGRRALHDVQDLSRGSLRLGVMPTLASCLAGPLAASFHRRHPGITVDIHEMSQERIEALLIDDQLDVGIAFDQACSADVESEALLTETLALVVGREHPNAHKRFMALQALDRESLVLLSEEFATRKQIDRCCRQHDVHPHVAIEANAVDAVLEIVRRTQLATLLPASVAQGDDLHAIALRPALLERTVVLLQRKGAYQAASARAFVELAKARAHGERRPSGPGRTKAHLQSH</sequence>
<dbReference type="Proteomes" id="UP001556220">
    <property type="component" value="Unassembled WGS sequence"/>
</dbReference>
<dbReference type="Pfam" id="PF00126">
    <property type="entry name" value="HTH_1"/>
    <property type="match status" value="1"/>
</dbReference>
<name>A0ABV3QG96_9GAMM</name>
<comment type="similarity">
    <text evidence="1">Belongs to the LysR transcriptional regulatory family.</text>
</comment>
<dbReference type="InterPro" id="IPR000847">
    <property type="entry name" value="LysR_HTH_N"/>
</dbReference>
<dbReference type="InterPro" id="IPR036390">
    <property type="entry name" value="WH_DNA-bd_sf"/>
</dbReference>
<proteinExistence type="inferred from homology"/>
<dbReference type="InterPro" id="IPR050950">
    <property type="entry name" value="HTH-type_LysR_regulators"/>
</dbReference>
<dbReference type="RefSeq" id="WP_367854636.1">
    <property type="nucleotide sequence ID" value="NZ_JBFOHK010000003.1"/>
</dbReference>
<reference evidence="7 8" key="1">
    <citation type="submission" date="2024-06" db="EMBL/GenBank/DDBJ databases">
        <authorList>
            <person name="Woo H."/>
        </authorList>
    </citation>
    <scope>NUCLEOTIDE SEQUENCE [LARGE SCALE GENOMIC DNA]</scope>
    <source>
        <strain evidence="7 8">Si-c</strain>
    </source>
</reference>
<evidence type="ECO:0000256" key="1">
    <source>
        <dbReference type="ARBA" id="ARBA00009437"/>
    </source>
</evidence>
<dbReference type="PROSITE" id="PS50931">
    <property type="entry name" value="HTH_LYSR"/>
    <property type="match status" value="1"/>
</dbReference>
<evidence type="ECO:0000313" key="8">
    <source>
        <dbReference type="Proteomes" id="UP001556220"/>
    </source>
</evidence>
<dbReference type="SUPFAM" id="SSF53850">
    <property type="entry name" value="Periplasmic binding protein-like II"/>
    <property type="match status" value="1"/>
</dbReference>
<keyword evidence="4" id="KW-0804">Transcription</keyword>
<evidence type="ECO:0000313" key="7">
    <source>
        <dbReference type="EMBL" id="MEW9572569.1"/>
    </source>
</evidence>
<evidence type="ECO:0000259" key="6">
    <source>
        <dbReference type="PROSITE" id="PS50931"/>
    </source>
</evidence>
<dbReference type="SUPFAM" id="SSF46785">
    <property type="entry name" value="Winged helix' DNA-binding domain"/>
    <property type="match status" value="1"/>
</dbReference>